<comment type="caution">
    <text evidence="7">The sequence shown here is derived from an EMBL/GenBank/DDBJ whole genome shotgun (WGS) entry which is preliminary data.</text>
</comment>
<comment type="function">
    <text evidence="1 6">Exhibits S-adenosyl-L-methionine-dependent methyltransferase activity.</text>
</comment>
<organism evidence="7 8">
    <name type="scientific">Actinophytocola gossypii</name>
    <dbReference type="NCBI Taxonomy" id="2812003"/>
    <lineage>
        <taxon>Bacteria</taxon>
        <taxon>Bacillati</taxon>
        <taxon>Actinomycetota</taxon>
        <taxon>Actinomycetes</taxon>
        <taxon>Pseudonocardiales</taxon>
        <taxon>Pseudonocardiaceae</taxon>
    </lineage>
</organism>
<dbReference type="EMBL" id="JAFFZE010000011">
    <property type="protein sequence ID" value="MCT2584137.1"/>
    <property type="molecule type" value="Genomic_DNA"/>
</dbReference>
<dbReference type="PANTHER" id="PTHR43619:SF2">
    <property type="entry name" value="S-ADENOSYL-L-METHIONINE-DEPENDENT METHYLTRANSFERASES SUPERFAMILY PROTEIN"/>
    <property type="match status" value="1"/>
</dbReference>
<dbReference type="InterPro" id="IPR029063">
    <property type="entry name" value="SAM-dependent_MTases_sf"/>
</dbReference>
<dbReference type="EC" id="2.1.1.-" evidence="6"/>
<dbReference type="NCBIfam" id="TIGR00027">
    <property type="entry name" value="mthyl_TIGR00027"/>
    <property type="match status" value="1"/>
</dbReference>
<comment type="similarity">
    <text evidence="2 6">Belongs to the UPF0677 family.</text>
</comment>
<evidence type="ECO:0000256" key="2">
    <source>
        <dbReference type="ARBA" id="ARBA00008138"/>
    </source>
</evidence>
<gene>
    <name evidence="7" type="ORF">JT362_13515</name>
</gene>
<keyword evidence="5 6" id="KW-0949">S-adenosyl-L-methionine</keyword>
<proteinExistence type="inferred from homology"/>
<dbReference type="GO" id="GO:0008168">
    <property type="term" value="F:methyltransferase activity"/>
    <property type="evidence" value="ECO:0007669"/>
    <property type="project" value="UniProtKB-KW"/>
</dbReference>
<dbReference type="Gene3D" id="3.40.50.150">
    <property type="entry name" value="Vaccinia Virus protein VP39"/>
    <property type="match status" value="1"/>
</dbReference>
<reference evidence="7 8" key="1">
    <citation type="submission" date="2021-02" db="EMBL/GenBank/DDBJ databases">
        <title>Actinophytocola xerophila sp. nov., isolated from soil of cotton cropping field.</title>
        <authorList>
            <person name="Huang R."/>
            <person name="Chen X."/>
            <person name="Ge X."/>
            <person name="Liu W."/>
        </authorList>
    </citation>
    <scope>NUCLEOTIDE SEQUENCE [LARGE SCALE GENOMIC DNA]</scope>
    <source>
        <strain evidence="7 8">S1-96</strain>
    </source>
</reference>
<evidence type="ECO:0000256" key="4">
    <source>
        <dbReference type="ARBA" id="ARBA00022679"/>
    </source>
</evidence>
<evidence type="ECO:0000256" key="3">
    <source>
        <dbReference type="ARBA" id="ARBA00022603"/>
    </source>
</evidence>
<keyword evidence="3 6" id="KW-0489">Methyltransferase</keyword>
<evidence type="ECO:0000313" key="8">
    <source>
        <dbReference type="Proteomes" id="UP001156441"/>
    </source>
</evidence>
<name>A0ABT2J8F5_9PSEU</name>
<keyword evidence="8" id="KW-1185">Reference proteome</keyword>
<dbReference type="InterPro" id="IPR011610">
    <property type="entry name" value="SAM_mthyl_Trfase_ML2640-like"/>
</dbReference>
<dbReference type="GO" id="GO:0032259">
    <property type="term" value="P:methylation"/>
    <property type="evidence" value="ECO:0007669"/>
    <property type="project" value="UniProtKB-KW"/>
</dbReference>
<protein>
    <recommendedName>
        <fullName evidence="6">S-adenosyl-L-methionine-dependent methyltransferase</fullName>
        <ecNumber evidence="6">2.1.1.-</ecNumber>
    </recommendedName>
</protein>
<dbReference type="PANTHER" id="PTHR43619">
    <property type="entry name" value="S-ADENOSYL-L-METHIONINE-DEPENDENT METHYLTRANSFERASE YKTD-RELATED"/>
    <property type="match status" value="1"/>
</dbReference>
<evidence type="ECO:0000256" key="6">
    <source>
        <dbReference type="RuleBase" id="RU362030"/>
    </source>
</evidence>
<dbReference type="Pfam" id="PF04072">
    <property type="entry name" value="LCM"/>
    <property type="match status" value="1"/>
</dbReference>
<dbReference type="SUPFAM" id="SSF53335">
    <property type="entry name" value="S-adenosyl-L-methionine-dependent methyltransferases"/>
    <property type="match status" value="1"/>
</dbReference>
<keyword evidence="4 7" id="KW-0808">Transferase</keyword>
<dbReference type="InterPro" id="IPR007213">
    <property type="entry name" value="Ppm1/Ppm2/Tcmp"/>
</dbReference>
<evidence type="ECO:0000256" key="1">
    <source>
        <dbReference type="ARBA" id="ARBA00003907"/>
    </source>
</evidence>
<dbReference type="RefSeq" id="WP_260191534.1">
    <property type="nucleotide sequence ID" value="NZ_JAFFZE010000011.1"/>
</dbReference>
<accession>A0ABT2J8F5</accession>
<dbReference type="Proteomes" id="UP001156441">
    <property type="component" value="Unassembled WGS sequence"/>
</dbReference>
<sequence length="268" mass="28673">MELTGVGATALGVALLRARESARPDRIVEDPYAGHFARHLGDPWTADPHFLALMADQVAVRTRFFDDMLLAATHAGIDQVVLLACGVDTRAFRLGWPAATTVLELDLAEVLAFRDGVLAQQGATARCRRVEIAADLRGDWPTTLQVAGHDPDRPTAWLAEGILYALPPAAADLLIDRVTAASTPGSVLALDHVEDSARLRTARGALAAELVDLWQGGPDQDLAHWLTARGWATQVHDVAEIAARYGRPTPPEAAPARAWLVAAELGGR</sequence>
<evidence type="ECO:0000256" key="5">
    <source>
        <dbReference type="ARBA" id="ARBA00022691"/>
    </source>
</evidence>
<evidence type="ECO:0000313" key="7">
    <source>
        <dbReference type="EMBL" id="MCT2584137.1"/>
    </source>
</evidence>